<sequence length="844" mass="92860">MNDSELLEAQANLRTHRRRRRYRINLSRHVYNEQEFSESFIKSDECVSNSENEPSLIVKTIKRYFSSSRCSLRAALKSWFPIIEWLPCYDVRRDLAHDIAGGLTVAIMHIPQGLAYAMLASLPAVTGLYTAFVPILVYMAMGTSRHLSLGTFAVVCLMVGHVVERETEHFAAVVAAAPTPQTIIDKSSGAGLLRSAIYKEEANNSFPSQEDMLDEKKLELAIALSLLVGLFQSSVLPIQCGGDWGRVFLAGGACGWVAKLGVTVIVRYLGSFDAYPALFQIENVSCMKRFVMGLLKLGFVAVYLSDPIISGFTTGAAVLVFTSQIKHILGLNIPRYSGAFALVQTYIFLFKNITLSIPGAIITGVVCIALLIVLKFVSEKLKHKMKFPIPAELIVVVLGTLVSYLVHLNEKFQVPILGKIPIGIRAPSAPSFMLMRKMAPDAIVIAIVIFATNVSLAKTFARRNNYVIDSNQELLACGSANIMGSFFSCFPVSASLSRSAIQESIGRTQLCTIPVVAVVILVLLFIARLFYHLPKAILAAVIIVALKGLFLQFSRLKQLWKIYKPDAVVWFSAWLGVILLGIDVGLGVGVVMALVVVIWKSSRPPASLLGQIPDTGIYRDLQRIPSARAVPGVKIFRFESAVFYANSEYFRSSLIELTGIDPQNPNKHSSVRINSSIHYRPNVCHPESPSIEITRPEASDFAAADEIFQQNGEIQVMMDDSEDRENFSGNNSTPIHAVIVDASTFNFIDTQGVNTLLQLGVEFEKIGVKFYLAHCRYHIRKMLEKAGFIARIGTEHLFVSVHDAVIHAVGIHSENVSHASAMISDTKSTNMNAEAELNSPLAED</sequence>
<comment type="caution">
    <text evidence="7">The sequence shown here is derived from an EMBL/GenBank/DDBJ whole genome shotgun (WGS) entry which is preliminary data.</text>
</comment>
<dbReference type="InterPro" id="IPR002645">
    <property type="entry name" value="STAS_dom"/>
</dbReference>
<feature type="transmembrane region" description="Helical" evidence="5">
    <location>
        <begin position="536"/>
        <end position="553"/>
    </location>
</feature>
<comment type="subcellular location">
    <subcellularLocation>
        <location evidence="1">Membrane</location>
        <topology evidence="1">Multi-pass membrane protein</topology>
    </subcellularLocation>
</comment>
<keyword evidence="3 5" id="KW-1133">Transmembrane helix</keyword>
<name>A0AAD9Q2G4_ACRCE</name>
<dbReference type="GO" id="GO:0055085">
    <property type="term" value="P:transmembrane transport"/>
    <property type="evidence" value="ECO:0007669"/>
    <property type="project" value="InterPro"/>
</dbReference>
<gene>
    <name evidence="7" type="ORF">P5673_025300</name>
</gene>
<dbReference type="GO" id="GO:0016020">
    <property type="term" value="C:membrane"/>
    <property type="evidence" value="ECO:0007669"/>
    <property type="project" value="UniProtKB-SubCell"/>
</dbReference>
<feature type="transmembrane region" description="Helical" evidence="5">
    <location>
        <begin position="114"/>
        <end position="139"/>
    </location>
</feature>
<feature type="domain" description="STAS" evidence="6">
    <location>
        <begin position="623"/>
        <end position="808"/>
    </location>
</feature>
<feature type="transmembrane region" description="Helical" evidence="5">
    <location>
        <begin position="297"/>
        <end position="321"/>
    </location>
</feature>
<dbReference type="EMBL" id="JARQWQ010000078">
    <property type="protein sequence ID" value="KAK2553329.1"/>
    <property type="molecule type" value="Genomic_DNA"/>
</dbReference>
<evidence type="ECO:0000256" key="4">
    <source>
        <dbReference type="ARBA" id="ARBA00023136"/>
    </source>
</evidence>
<dbReference type="Gene3D" id="3.30.750.24">
    <property type="entry name" value="STAS domain"/>
    <property type="match status" value="1"/>
</dbReference>
<feature type="transmembrane region" description="Helical" evidence="5">
    <location>
        <begin position="146"/>
        <end position="163"/>
    </location>
</feature>
<evidence type="ECO:0000259" key="6">
    <source>
        <dbReference type="PROSITE" id="PS50801"/>
    </source>
</evidence>
<keyword evidence="8" id="KW-1185">Reference proteome</keyword>
<organism evidence="7 8">
    <name type="scientific">Acropora cervicornis</name>
    <name type="common">Staghorn coral</name>
    <dbReference type="NCBI Taxonomy" id="6130"/>
    <lineage>
        <taxon>Eukaryota</taxon>
        <taxon>Metazoa</taxon>
        <taxon>Cnidaria</taxon>
        <taxon>Anthozoa</taxon>
        <taxon>Hexacorallia</taxon>
        <taxon>Scleractinia</taxon>
        <taxon>Astrocoeniina</taxon>
        <taxon>Acroporidae</taxon>
        <taxon>Acropora</taxon>
    </lineage>
</organism>
<dbReference type="InterPro" id="IPR036513">
    <property type="entry name" value="STAS_dom_sf"/>
</dbReference>
<feature type="transmembrane region" description="Helical" evidence="5">
    <location>
        <begin position="247"/>
        <end position="269"/>
    </location>
</feature>
<feature type="transmembrane region" description="Helical" evidence="5">
    <location>
        <begin position="333"/>
        <end position="349"/>
    </location>
</feature>
<dbReference type="PROSITE" id="PS50801">
    <property type="entry name" value="STAS"/>
    <property type="match status" value="1"/>
</dbReference>
<feature type="transmembrane region" description="Helical" evidence="5">
    <location>
        <begin position="513"/>
        <end position="531"/>
    </location>
</feature>
<protein>
    <submittedName>
        <fullName evidence="7">Solute carrier family 26 member 6</fullName>
    </submittedName>
</protein>
<dbReference type="PANTHER" id="PTHR11814">
    <property type="entry name" value="SULFATE TRANSPORTER"/>
    <property type="match status" value="1"/>
</dbReference>
<feature type="transmembrane region" description="Helical" evidence="5">
    <location>
        <begin position="389"/>
        <end position="407"/>
    </location>
</feature>
<evidence type="ECO:0000256" key="2">
    <source>
        <dbReference type="ARBA" id="ARBA00022692"/>
    </source>
</evidence>
<evidence type="ECO:0000256" key="3">
    <source>
        <dbReference type="ARBA" id="ARBA00022989"/>
    </source>
</evidence>
<dbReference type="Proteomes" id="UP001249851">
    <property type="component" value="Unassembled WGS sequence"/>
</dbReference>
<reference evidence="7" key="1">
    <citation type="journal article" date="2023" name="G3 (Bethesda)">
        <title>Whole genome assembly and annotation of the endangered Caribbean coral Acropora cervicornis.</title>
        <authorList>
            <person name="Selwyn J.D."/>
            <person name="Vollmer S.V."/>
        </authorList>
    </citation>
    <scope>NUCLEOTIDE SEQUENCE</scope>
    <source>
        <strain evidence="7">K2</strain>
    </source>
</reference>
<dbReference type="InterPro" id="IPR001902">
    <property type="entry name" value="SLC26A/SulP_fam"/>
</dbReference>
<feature type="transmembrane region" description="Helical" evidence="5">
    <location>
        <begin position="220"/>
        <end position="240"/>
    </location>
</feature>
<evidence type="ECO:0000256" key="1">
    <source>
        <dbReference type="ARBA" id="ARBA00004141"/>
    </source>
</evidence>
<evidence type="ECO:0000256" key="5">
    <source>
        <dbReference type="SAM" id="Phobius"/>
    </source>
</evidence>
<keyword evidence="4 5" id="KW-0472">Membrane</keyword>
<feature type="transmembrane region" description="Helical" evidence="5">
    <location>
        <begin position="573"/>
        <end position="599"/>
    </location>
</feature>
<dbReference type="InterPro" id="IPR011547">
    <property type="entry name" value="SLC26A/SulP_dom"/>
</dbReference>
<dbReference type="NCBIfam" id="TIGR00815">
    <property type="entry name" value="sulP"/>
    <property type="match status" value="1"/>
</dbReference>
<keyword evidence="2 5" id="KW-0812">Transmembrane</keyword>
<evidence type="ECO:0000313" key="7">
    <source>
        <dbReference type="EMBL" id="KAK2553329.1"/>
    </source>
</evidence>
<feature type="transmembrane region" description="Helical" evidence="5">
    <location>
        <begin position="442"/>
        <end position="461"/>
    </location>
</feature>
<dbReference type="SUPFAM" id="SSF52091">
    <property type="entry name" value="SpoIIaa-like"/>
    <property type="match status" value="1"/>
</dbReference>
<dbReference type="CDD" id="cd07042">
    <property type="entry name" value="STAS_SulP_like_sulfate_transporter"/>
    <property type="match status" value="1"/>
</dbReference>
<evidence type="ECO:0000313" key="8">
    <source>
        <dbReference type="Proteomes" id="UP001249851"/>
    </source>
</evidence>
<dbReference type="Pfam" id="PF00916">
    <property type="entry name" value="Sulfate_transp"/>
    <property type="match status" value="2"/>
</dbReference>
<reference evidence="7" key="2">
    <citation type="journal article" date="2023" name="Science">
        <title>Genomic signatures of disease resistance in endangered staghorn corals.</title>
        <authorList>
            <person name="Vollmer S.V."/>
            <person name="Selwyn J.D."/>
            <person name="Despard B.A."/>
            <person name="Roesel C.L."/>
        </authorList>
    </citation>
    <scope>NUCLEOTIDE SEQUENCE</scope>
    <source>
        <strain evidence="7">K2</strain>
    </source>
</reference>
<feature type="transmembrane region" description="Helical" evidence="5">
    <location>
        <begin position="355"/>
        <end position="377"/>
    </location>
</feature>
<accession>A0AAD9Q2G4</accession>
<dbReference type="Pfam" id="PF01740">
    <property type="entry name" value="STAS"/>
    <property type="match status" value="1"/>
</dbReference>
<proteinExistence type="predicted"/>
<dbReference type="AlphaFoldDB" id="A0AAD9Q2G4"/>